<keyword evidence="3" id="KW-1185">Reference proteome</keyword>
<feature type="compositionally biased region" description="Polar residues" evidence="1">
    <location>
        <begin position="1"/>
        <end position="13"/>
    </location>
</feature>
<sequence>MTESGNNTSSRPSHPSKVLEGTLREGERVDTPSTKTNAPQGPEALSEGTSASISKDIILFWEFFNFGLWLPVSGFVDEVLMILDLALAKGGFGDEVQAHWSLSPSTLSTEDSAKTQTEVVATRKDPLARISKQKSVAVLESSPDVPALALVSKKSRKTTKKTVP</sequence>
<protein>
    <submittedName>
        <fullName evidence="2">Uncharacterized protein</fullName>
    </submittedName>
</protein>
<reference evidence="2 3" key="1">
    <citation type="submission" date="2024-01" db="EMBL/GenBank/DDBJ databases">
        <title>The complete chloroplast genome sequence of Lithospermum erythrorhizon: insights into the phylogenetic relationship among Boraginaceae species and the maternal lineages of purple gromwells.</title>
        <authorList>
            <person name="Okada T."/>
            <person name="Watanabe K."/>
        </authorList>
    </citation>
    <scope>NUCLEOTIDE SEQUENCE [LARGE SCALE GENOMIC DNA]</scope>
</reference>
<dbReference type="EMBL" id="BAABME010016315">
    <property type="protein sequence ID" value="GAA0145438.1"/>
    <property type="molecule type" value="Genomic_DNA"/>
</dbReference>
<feature type="region of interest" description="Disordered" evidence="1">
    <location>
        <begin position="1"/>
        <end position="47"/>
    </location>
</feature>
<comment type="caution">
    <text evidence="2">The sequence shown here is derived from an EMBL/GenBank/DDBJ whole genome shotgun (WGS) entry which is preliminary data.</text>
</comment>
<organism evidence="2 3">
    <name type="scientific">Lithospermum erythrorhizon</name>
    <name type="common">Purple gromwell</name>
    <name type="synonym">Lithospermum officinale var. erythrorhizon</name>
    <dbReference type="NCBI Taxonomy" id="34254"/>
    <lineage>
        <taxon>Eukaryota</taxon>
        <taxon>Viridiplantae</taxon>
        <taxon>Streptophyta</taxon>
        <taxon>Embryophyta</taxon>
        <taxon>Tracheophyta</taxon>
        <taxon>Spermatophyta</taxon>
        <taxon>Magnoliopsida</taxon>
        <taxon>eudicotyledons</taxon>
        <taxon>Gunneridae</taxon>
        <taxon>Pentapetalae</taxon>
        <taxon>asterids</taxon>
        <taxon>lamiids</taxon>
        <taxon>Boraginales</taxon>
        <taxon>Boraginaceae</taxon>
        <taxon>Boraginoideae</taxon>
        <taxon>Lithospermeae</taxon>
        <taxon>Lithospermum</taxon>
    </lineage>
</organism>
<accession>A0AAV3P2K0</accession>
<name>A0AAV3P2K0_LITER</name>
<dbReference type="AlphaFoldDB" id="A0AAV3P2K0"/>
<evidence type="ECO:0000313" key="3">
    <source>
        <dbReference type="Proteomes" id="UP001454036"/>
    </source>
</evidence>
<evidence type="ECO:0000313" key="2">
    <source>
        <dbReference type="EMBL" id="GAA0145438.1"/>
    </source>
</evidence>
<evidence type="ECO:0000256" key="1">
    <source>
        <dbReference type="SAM" id="MobiDB-lite"/>
    </source>
</evidence>
<dbReference type="Proteomes" id="UP001454036">
    <property type="component" value="Unassembled WGS sequence"/>
</dbReference>
<gene>
    <name evidence="2" type="ORF">LIER_36128</name>
</gene>
<proteinExistence type="predicted"/>